<accession>A0A411BGY7</accession>
<evidence type="ECO:0000313" key="2">
    <source>
        <dbReference type="Proteomes" id="UP000289670"/>
    </source>
</evidence>
<gene>
    <name evidence="1" type="ORF">SeSz2_60</name>
</gene>
<reference evidence="1 2" key="1">
    <citation type="submission" date="2018-08" db="EMBL/GenBank/DDBJ databases">
        <title>SeSz_2, Complete genome sequences of 3 novel enterobacteria, Pakpunavirus like phages.</title>
        <authorList>
            <person name="Yuan S."/>
            <person name="Ma Y."/>
            <person name="Liu Q."/>
        </authorList>
    </citation>
    <scope>NUCLEOTIDE SEQUENCE [LARGE SCALE GENOMIC DNA]</scope>
</reference>
<proteinExistence type="predicted"/>
<dbReference type="EMBL" id="MH791412">
    <property type="protein sequence ID" value="QAY00919.1"/>
    <property type="molecule type" value="Genomic_DNA"/>
</dbReference>
<organism evidence="1 2">
    <name type="scientific">Salmonella phage SeSz-2</name>
    <dbReference type="NCBI Taxonomy" id="2419753"/>
    <lineage>
        <taxon>Viruses</taxon>
        <taxon>Duplodnaviria</taxon>
        <taxon>Heunggongvirae</taxon>
        <taxon>Uroviricota</taxon>
        <taxon>Caudoviricetes</taxon>
        <taxon>Skatevirus</taxon>
        <taxon>Skatevirus SeSz2</taxon>
    </lineage>
</organism>
<protein>
    <submittedName>
        <fullName evidence="1">Uncharacterized protein</fullName>
    </submittedName>
</protein>
<name>A0A411BGY7_9CAUD</name>
<sequence>MKPQEATLAIKDILSQCNSDDDFRVAMYCIIEFMLISDLSIKDIISCIENAGGDYVESDRCIDDMIAELKDNYL</sequence>
<evidence type="ECO:0000313" key="1">
    <source>
        <dbReference type="EMBL" id="QAY00919.1"/>
    </source>
</evidence>
<dbReference type="Proteomes" id="UP000289670">
    <property type="component" value="Segment"/>
</dbReference>
<keyword evidence="2" id="KW-1185">Reference proteome</keyword>